<dbReference type="PANTHER" id="PTHR30538:SF1">
    <property type="entry name" value="L-LYSINE 2,3-AMINOMUTASE"/>
    <property type="match status" value="1"/>
</dbReference>
<dbReference type="KEGG" id="daur:Daura_28155"/>
<dbReference type="InterPro" id="IPR058240">
    <property type="entry name" value="rSAM_sf"/>
</dbReference>
<feature type="modified residue" description="N6-(pyridoxal phosphate)lysine" evidence="10">
    <location>
        <position position="316"/>
    </location>
</feature>
<proteinExistence type="predicted"/>
<dbReference type="SFLD" id="SFLDG01070">
    <property type="entry name" value="PLP-dependent"/>
    <property type="match status" value="1"/>
</dbReference>
<name>A0A9Q9IB04_9ACTN</name>
<keyword evidence="2 9" id="KW-0004">4Fe-4S</keyword>
<evidence type="ECO:0000256" key="4">
    <source>
        <dbReference type="ARBA" id="ARBA00022723"/>
    </source>
</evidence>
<evidence type="ECO:0000256" key="5">
    <source>
        <dbReference type="ARBA" id="ARBA00022898"/>
    </source>
</evidence>
<evidence type="ECO:0000256" key="6">
    <source>
        <dbReference type="ARBA" id="ARBA00023004"/>
    </source>
</evidence>
<keyword evidence="5 10" id="KW-0663">Pyridoxal phosphate</keyword>
<dbReference type="GO" id="GO:0046872">
    <property type="term" value="F:metal ion binding"/>
    <property type="evidence" value="ECO:0007669"/>
    <property type="project" value="UniProtKB-KW"/>
</dbReference>
<gene>
    <name evidence="12" type="ORF">Daura_28155</name>
</gene>
<dbReference type="PIRSF" id="PIRSF004911">
    <property type="entry name" value="DUF160"/>
    <property type="match status" value="1"/>
</dbReference>
<keyword evidence="4 9" id="KW-0479">Metal-binding</keyword>
<dbReference type="GO" id="GO:0051539">
    <property type="term" value="F:4 iron, 4 sulfur cluster binding"/>
    <property type="evidence" value="ECO:0007669"/>
    <property type="project" value="UniProtKB-KW"/>
</dbReference>
<evidence type="ECO:0000313" key="12">
    <source>
        <dbReference type="EMBL" id="UWZ50692.1"/>
    </source>
</evidence>
<evidence type="ECO:0000256" key="8">
    <source>
        <dbReference type="ARBA" id="ARBA00023235"/>
    </source>
</evidence>
<evidence type="ECO:0000256" key="9">
    <source>
        <dbReference type="PIRSR" id="PIRSR004911-1"/>
    </source>
</evidence>
<dbReference type="InterPro" id="IPR003739">
    <property type="entry name" value="Lys_aminomutase/Glu_NH3_mut"/>
</dbReference>
<accession>A0A9Q9IB04</accession>
<dbReference type="Proteomes" id="UP001058003">
    <property type="component" value="Chromosome"/>
</dbReference>
<dbReference type="NCBIfam" id="TIGR03822">
    <property type="entry name" value="AblA_like_2"/>
    <property type="match status" value="1"/>
</dbReference>
<feature type="binding site" evidence="9">
    <location>
        <position position="108"/>
    </location>
    <ligand>
        <name>[4Fe-4S] cluster</name>
        <dbReference type="ChEBI" id="CHEBI:49883"/>
        <note>4Fe-4S-S-AdoMet</note>
    </ligand>
</feature>
<evidence type="ECO:0000313" key="13">
    <source>
        <dbReference type="Proteomes" id="UP001058003"/>
    </source>
</evidence>
<dbReference type="SUPFAM" id="SSF102114">
    <property type="entry name" value="Radical SAM enzymes"/>
    <property type="match status" value="1"/>
</dbReference>
<evidence type="ECO:0000256" key="7">
    <source>
        <dbReference type="ARBA" id="ARBA00023014"/>
    </source>
</evidence>
<sequence>MTERPRTIRTAGALADAGLVTTDAVTAVEAVAQRYAISLTPTMRQRIAGGPDDPVALQFVPRAEELDTADDELTDPIGDAAFTPVPGITHRYRDRVLLKPLHVCPVYCRFCFRREAVGPGQGLLSDTDLQGAYAYVRAHPEIWEVILTGGDPLILSPDRLRAIVTTLAGIEHVGVVRVHTRVPVVAPERITDDLVDALSADTPVWIVVHCNHRQELGPDAADALRRLSRGGIPLLSQTVLLKGVNDSAGVLEELFRALVRLRVKPYYLHQADLAPGTGHFRTTIAAGQELVRQLRGPVSGLCQPTYVLDLPGGHGKVPIAASQLARDADGYLVTAPDGTVHRYAPRHVMATTAPAGAGT</sequence>
<dbReference type="PROSITE" id="PS51918">
    <property type="entry name" value="RADICAL_SAM"/>
    <property type="match status" value="1"/>
</dbReference>
<dbReference type="RefSeq" id="WP_052387005.1">
    <property type="nucleotide sequence ID" value="NZ_CP073767.1"/>
</dbReference>
<keyword evidence="3" id="KW-0949">S-adenosyl-L-methionine</keyword>
<organism evidence="12 13">
    <name type="scientific">Dactylosporangium aurantiacum</name>
    <dbReference type="NCBI Taxonomy" id="35754"/>
    <lineage>
        <taxon>Bacteria</taxon>
        <taxon>Bacillati</taxon>
        <taxon>Actinomycetota</taxon>
        <taxon>Actinomycetes</taxon>
        <taxon>Micromonosporales</taxon>
        <taxon>Micromonosporaceae</taxon>
        <taxon>Dactylosporangium</taxon>
    </lineage>
</organism>
<feature type="binding site" evidence="9">
    <location>
        <position position="111"/>
    </location>
    <ligand>
        <name>[4Fe-4S] cluster</name>
        <dbReference type="ChEBI" id="CHEBI:49883"/>
        <note>4Fe-4S-S-AdoMet</note>
    </ligand>
</feature>
<keyword evidence="8" id="KW-0413">Isomerase</keyword>
<dbReference type="AlphaFoldDB" id="A0A9Q9IB04"/>
<dbReference type="Gene3D" id="3.20.20.70">
    <property type="entry name" value="Aldolase class I"/>
    <property type="match status" value="1"/>
</dbReference>
<keyword evidence="7 9" id="KW-0411">Iron-sulfur</keyword>
<reference evidence="12" key="1">
    <citation type="submission" date="2021-04" db="EMBL/GenBank/DDBJ databases">
        <title>Dactylosporangium aurantiacum NRRL B-8018 full assembly.</title>
        <authorList>
            <person name="Hartkoorn R.C."/>
            <person name="Beaudoing E."/>
            <person name="Hot D."/>
        </authorList>
    </citation>
    <scope>NUCLEOTIDE SEQUENCE</scope>
    <source>
        <strain evidence="12">NRRL B-8018</strain>
    </source>
</reference>
<dbReference type="InterPro" id="IPR013785">
    <property type="entry name" value="Aldolase_TIM"/>
</dbReference>
<dbReference type="CDD" id="cd01335">
    <property type="entry name" value="Radical_SAM"/>
    <property type="match status" value="1"/>
</dbReference>
<evidence type="ECO:0000259" key="11">
    <source>
        <dbReference type="PROSITE" id="PS51918"/>
    </source>
</evidence>
<evidence type="ECO:0000256" key="1">
    <source>
        <dbReference type="ARBA" id="ARBA00001933"/>
    </source>
</evidence>
<dbReference type="PANTHER" id="PTHR30538">
    <property type="entry name" value="LYSINE 2,3-AMINOMUTASE-RELATED"/>
    <property type="match status" value="1"/>
</dbReference>
<dbReference type="GO" id="GO:0016853">
    <property type="term" value="F:isomerase activity"/>
    <property type="evidence" value="ECO:0007669"/>
    <property type="project" value="UniProtKB-KW"/>
</dbReference>
<feature type="binding site" evidence="9">
    <location>
        <position position="104"/>
    </location>
    <ligand>
        <name>[4Fe-4S] cluster</name>
        <dbReference type="ChEBI" id="CHEBI:49883"/>
        <note>4Fe-4S-S-AdoMet</note>
    </ligand>
</feature>
<dbReference type="InterPro" id="IPR007197">
    <property type="entry name" value="rSAM"/>
</dbReference>
<keyword evidence="6" id="KW-0408">Iron</keyword>
<dbReference type="InterPro" id="IPR022447">
    <property type="entry name" value="Lys_aminomutase-rel"/>
</dbReference>
<dbReference type="EMBL" id="CP073767">
    <property type="protein sequence ID" value="UWZ50692.1"/>
    <property type="molecule type" value="Genomic_DNA"/>
</dbReference>
<evidence type="ECO:0000256" key="2">
    <source>
        <dbReference type="ARBA" id="ARBA00022485"/>
    </source>
</evidence>
<dbReference type="SFLD" id="SFLDS00029">
    <property type="entry name" value="Radical_SAM"/>
    <property type="match status" value="1"/>
</dbReference>
<dbReference type="Pfam" id="PF04055">
    <property type="entry name" value="Radical_SAM"/>
    <property type="match status" value="1"/>
</dbReference>
<evidence type="ECO:0000256" key="3">
    <source>
        <dbReference type="ARBA" id="ARBA00022691"/>
    </source>
</evidence>
<evidence type="ECO:0000256" key="10">
    <source>
        <dbReference type="PIRSR" id="PIRSR603739-50"/>
    </source>
</evidence>
<dbReference type="NCBIfam" id="TIGR00238">
    <property type="entry name" value="KamA family radical SAM protein"/>
    <property type="match status" value="1"/>
</dbReference>
<keyword evidence="13" id="KW-1185">Reference proteome</keyword>
<dbReference type="OrthoDB" id="9768064at2"/>
<protein>
    <submittedName>
        <fullName evidence="12">Lysine-2,3-aminomutase-like protein</fullName>
    </submittedName>
</protein>
<feature type="domain" description="Radical SAM core" evidence="11">
    <location>
        <begin position="90"/>
        <end position="320"/>
    </location>
</feature>
<comment type="cofactor">
    <cofactor evidence="1 10">
        <name>pyridoxal 5'-phosphate</name>
        <dbReference type="ChEBI" id="CHEBI:597326"/>
    </cofactor>
</comment>